<reference evidence="7 8" key="1">
    <citation type="submission" date="2013-01" db="EMBL/GenBank/DDBJ databases">
        <title>Whole genome shotgun sequence of Gordonia soli NBRC 108243.</title>
        <authorList>
            <person name="Isaki-Nakamura S."/>
            <person name="Hosoyama A."/>
            <person name="Tsuchikane K."/>
            <person name="Ando Y."/>
            <person name="Baba S."/>
            <person name="Ohji S."/>
            <person name="Hamada M."/>
            <person name="Tamura T."/>
            <person name="Yamazoe A."/>
            <person name="Yamazaki S."/>
            <person name="Fujita N."/>
        </authorList>
    </citation>
    <scope>NUCLEOTIDE SEQUENCE [LARGE SCALE GENOMIC DNA]</scope>
    <source>
        <strain evidence="7 8">NBRC 108243</strain>
    </source>
</reference>
<comment type="similarity">
    <text evidence="2">Belongs to the bacterial solute-binding protein 8 family.</text>
</comment>
<evidence type="ECO:0000256" key="2">
    <source>
        <dbReference type="ARBA" id="ARBA00008814"/>
    </source>
</evidence>
<comment type="caution">
    <text evidence="7">The sequence shown here is derived from an EMBL/GenBank/DDBJ whole genome shotgun (WGS) entry which is preliminary data.</text>
</comment>
<gene>
    <name evidence="7" type="ORF">GS4_11_04180</name>
</gene>
<evidence type="ECO:0000256" key="4">
    <source>
        <dbReference type="ARBA" id="ARBA00022729"/>
    </source>
</evidence>
<dbReference type="OrthoDB" id="1846031at2"/>
<proteinExistence type="inferred from homology"/>
<dbReference type="Proteomes" id="UP000011666">
    <property type="component" value="Unassembled WGS sequence"/>
</dbReference>
<dbReference type="GO" id="GO:0030288">
    <property type="term" value="C:outer membrane-bounded periplasmic space"/>
    <property type="evidence" value="ECO:0007669"/>
    <property type="project" value="TreeGrafter"/>
</dbReference>
<organism evidence="7 8">
    <name type="scientific">Gordonia soli NBRC 108243</name>
    <dbReference type="NCBI Taxonomy" id="1223545"/>
    <lineage>
        <taxon>Bacteria</taxon>
        <taxon>Bacillati</taxon>
        <taxon>Actinomycetota</taxon>
        <taxon>Actinomycetes</taxon>
        <taxon>Mycobacteriales</taxon>
        <taxon>Gordoniaceae</taxon>
        <taxon>Gordonia</taxon>
    </lineage>
</organism>
<feature type="domain" description="Fe/B12 periplasmic-binding" evidence="6">
    <location>
        <begin position="66"/>
        <end position="339"/>
    </location>
</feature>
<dbReference type="SUPFAM" id="SSF53807">
    <property type="entry name" value="Helical backbone' metal receptor"/>
    <property type="match status" value="1"/>
</dbReference>
<feature type="signal peptide" evidence="5">
    <location>
        <begin position="1"/>
        <end position="26"/>
    </location>
</feature>
<dbReference type="Gene3D" id="3.40.50.1980">
    <property type="entry name" value="Nitrogenase molybdenum iron protein domain"/>
    <property type="match status" value="2"/>
</dbReference>
<evidence type="ECO:0000313" key="8">
    <source>
        <dbReference type="Proteomes" id="UP000011666"/>
    </source>
</evidence>
<comment type="subcellular location">
    <subcellularLocation>
        <location evidence="1">Cell envelope</location>
    </subcellularLocation>
</comment>
<dbReference type="GO" id="GO:1901678">
    <property type="term" value="P:iron coordination entity transport"/>
    <property type="evidence" value="ECO:0007669"/>
    <property type="project" value="UniProtKB-ARBA"/>
</dbReference>
<dbReference type="STRING" id="1223545.GS4_11_04180"/>
<sequence>MRPQRWRTLGAATAAVAALTITACSAPDESGSDSDSASVPTAEAGAYPVTIDHVFGKTTIDSQRKRVAAMGVGDADNLLALGVKPVTIATFADPDATSSPWNADLIGDTSPTVLPNTSSEFGGQIAKALSTNPDLITAVGAVPTREQYDTLAKTTPTILRPTGATAWETPWDVQVTEIGKAVGLPKAAEAKVAETKKYLTDVQNQHPQFAGKTGVVVTGAPNGGVSIYSEGDGRGQTLTGYGLKFPEQLRSAITNGFYGELAAESLNRLDSADVVVAVDWAGSNDKLRADPAFQRTAAAREGRVVYLDQEVGSAMSVPTVLTIPWVGSRAVGPIADAIK</sequence>
<feature type="chain" id="PRO_5039175874" evidence="5">
    <location>
        <begin position="27"/>
        <end position="339"/>
    </location>
</feature>
<dbReference type="PROSITE" id="PS51257">
    <property type="entry name" value="PROKAR_LIPOPROTEIN"/>
    <property type="match status" value="1"/>
</dbReference>
<accession>M0QIL6</accession>
<dbReference type="RefSeq" id="WP_007620015.1">
    <property type="nucleotide sequence ID" value="NZ_BANX01000011.1"/>
</dbReference>
<dbReference type="InterPro" id="IPR051313">
    <property type="entry name" value="Bact_iron-sidero_bind"/>
</dbReference>
<keyword evidence="4 5" id="KW-0732">Signal</keyword>
<evidence type="ECO:0000256" key="3">
    <source>
        <dbReference type="ARBA" id="ARBA00022448"/>
    </source>
</evidence>
<evidence type="ECO:0000256" key="1">
    <source>
        <dbReference type="ARBA" id="ARBA00004196"/>
    </source>
</evidence>
<dbReference type="PANTHER" id="PTHR30532:SF24">
    <property type="entry name" value="FERRIC ENTEROBACTIN-BINDING PERIPLASMIC PROTEIN FEPB"/>
    <property type="match status" value="1"/>
</dbReference>
<dbReference type="EMBL" id="BANX01000011">
    <property type="protein sequence ID" value="GAC68146.1"/>
    <property type="molecule type" value="Genomic_DNA"/>
</dbReference>
<dbReference type="PROSITE" id="PS50983">
    <property type="entry name" value="FE_B12_PBP"/>
    <property type="match status" value="1"/>
</dbReference>
<keyword evidence="8" id="KW-1185">Reference proteome</keyword>
<evidence type="ECO:0000256" key="5">
    <source>
        <dbReference type="SAM" id="SignalP"/>
    </source>
</evidence>
<protein>
    <submittedName>
        <fullName evidence="7">Putative iron-siderophore ABC transporter substrate-binding protein</fullName>
    </submittedName>
</protein>
<dbReference type="eggNOG" id="COG0614">
    <property type="taxonomic scope" value="Bacteria"/>
</dbReference>
<dbReference type="AlphaFoldDB" id="M0QIL6"/>
<dbReference type="InterPro" id="IPR002491">
    <property type="entry name" value="ABC_transptr_periplasmic_BD"/>
</dbReference>
<keyword evidence="3" id="KW-0813">Transport</keyword>
<dbReference type="Pfam" id="PF01497">
    <property type="entry name" value="Peripla_BP_2"/>
    <property type="match status" value="1"/>
</dbReference>
<name>M0QIL6_9ACTN</name>
<evidence type="ECO:0000259" key="6">
    <source>
        <dbReference type="PROSITE" id="PS50983"/>
    </source>
</evidence>
<dbReference type="PANTHER" id="PTHR30532">
    <property type="entry name" value="IRON III DICITRATE-BINDING PERIPLASMIC PROTEIN"/>
    <property type="match status" value="1"/>
</dbReference>
<evidence type="ECO:0000313" key="7">
    <source>
        <dbReference type="EMBL" id="GAC68146.1"/>
    </source>
</evidence>